<evidence type="ECO:0000313" key="4">
    <source>
        <dbReference type="Proteomes" id="UP001291309"/>
    </source>
</evidence>
<keyword evidence="2" id="KW-0812">Transmembrane</keyword>
<keyword evidence="2" id="KW-1133">Transmembrane helix</keyword>
<comment type="caution">
    <text evidence="3">The sequence shown here is derived from an EMBL/GenBank/DDBJ whole genome shotgun (WGS) entry which is preliminary data.</text>
</comment>
<protein>
    <submittedName>
        <fullName evidence="3">Uncharacterized protein</fullName>
    </submittedName>
</protein>
<dbReference type="EMBL" id="JAXIVS010000001">
    <property type="protein sequence ID" value="MDY7225348.1"/>
    <property type="molecule type" value="Genomic_DNA"/>
</dbReference>
<keyword evidence="2" id="KW-0472">Membrane</keyword>
<proteinExistence type="predicted"/>
<feature type="region of interest" description="Disordered" evidence="1">
    <location>
        <begin position="179"/>
        <end position="218"/>
    </location>
</feature>
<gene>
    <name evidence="3" type="ORF">SYV04_03105</name>
</gene>
<name>A0ABU5GVY0_9BACT</name>
<accession>A0ABU5GVY0</accession>
<evidence type="ECO:0000313" key="3">
    <source>
        <dbReference type="EMBL" id="MDY7225348.1"/>
    </source>
</evidence>
<evidence type="ECO:0000256" key="2">
    <source>
        <dbReference type="SAM" id="Phobius"/>
    </source>
</evidence>
<reference evidence="3 4" key="1">
    <citation type="submission" date="2023-12" db="EMBL/GenBank/DDBJ databases">
        <title>the genome sequence of Hyalangium sp. s54d21.</title>
        <authorList>
            <person name="Zhang X."/>
        </authorList>
    </citation>
    <scope>NUCLEOTIDE SEQUENCE [LARGE SCALE GENOMIC DNA]</scope>
    <source>
        <strain evidence="4">s54d21</strain>
    </source>
</reference>
<keyword evidence="4" id="KW-1185">Reference proteome</keyword>
<dbReference type="RefSeq" id="WP_321544059.1">
    <property type="nucleotide sequence ID" value="NZ_JAXIVS010000001.1"/>
</dbReference>
<evidence type="ECO:0000256" key="1">
    <source>
        <dbReference type="SAM" id="MobiDB-lite"/>
    </source>
</evidence>
<dbReference type="Proteomes" id="UP001291309">
    <property type="component" value="Unassembled WGS sequence"/>
</dbReference>
<sequence length="218" mass="24031">MKPQANAGLFCELYWGKSLSEAWSFGPDQSHVHAAADEKAPLPLYGFTLPQEPFLLAERTAAGYRVFVPPAAKLERSTRGDEFHPVPDSQLVQHEGRASVELPEGTTLRLTQGELHLFLQHSVAKDRVARFRLRDFGWLLMVIVLFLSAPVGFLIAGPSPERMQESNARALAAAREKEAARRKALGIDTPLRPLTPQEQQQSDGGTPLKKMPGSLSVQ</sequence>
<feature type="transmembrane region" description="Helical" evidence="2">
    <location>
        <begin position="136"/>
        <end position="156"/>
    </location>
</feature>
<organism evidence="3 4">
    <name type="scientific">Hyalangium rubrum</name>
    <dbReference type="NCBI Taxonomy" id="3103134"/>
    <lineage>
        <taxon>Bacteria</taxon>
        <taxon>Pseudomonadati</taxon>
        <taxon>Myxococcota</taxon>
        <taxon>Myxococcia</taxon>
        <taxon>Myxococcales</taxon>
        <taxon>Cystobacterineae</taxon>
        <taxon>Archangiaceae</taxon>
        <taxon>Hyalangium</taxon>
    </lineage>
</organism>